<evidence type="ECO:0000313" key="3">
    <source>
        <dbReference type="Proteomes" id="UP001153620"/>
    </source>
</evidence>
<reference evidence="2" key="1">
    <citation type="submission" date="2022-01" db="EMBL/GenBank/DDBJ databases">
        <authorList>
            <person name="King R."/>
        </authorList>
    </citation>
    <scope>NUCLEOTIDE SEQUENCE</scope>
</reference>
<dbReference type="GO" id="GO:0008061">
    <property type="term" value="F:chitin binding"/>
    <property type="evidence" value="ECO:0007669"/>
    <property type="project" value="InterPro"/>
</dbReference>
<dbReference type="InterPro" id="IPR036508">
    <property type="entry name" value="Chitin-bd_dom_sf"/>
</dbReference>
<gene>
    <name evidence="2" type="ORF">CHIRRI_LOCUS3489</name>
</gene>
<reference evidence="2" key="2">
    <citation type="submission" date="2022-10" db="EMBL/GenBank/DDBJ databases">
        <authorList>
            <consortium name="ENA_rothamsted_submissions"/>
            <consortium name="culmorum"/>
            <person name="King R."/>
        </authorList>
    </citation>
    <scope>NUCLEOTIDE SEQUENCE</scope>
</reference>
<proteinExistence type="predicted"/>
<dbReference type="AlphaFoldDB" id="A0A9N9WQ04"/>
<keyword evidence="3" id="KW-1185">Reference proteome</keyword>
<evidence type="ECO:0000259" key="1">
    <source>
        <dbReference type="PROSITE" id="PS50940"/>
    </source>
</evidence>
<dbReference type="SUPFAM" id="SSF57625">
    <property type="entry name" value="Invertebrate chitin-binding proteins"/>
    <property type="match status" value="1"/>
</dbReference>
<accession>A0A9N9WQ04</accession>
<sequence>MSSSLFYKCHNGFLLLLTCPRGMKFDPFLSACLPDERKDYSVHNIGTNLIKNPTPPYITTTSVKFSESNPIIPSTIPNPPILTSTHSSSHPDNDSITSMNIHPTPSLLTTILSTLVPDKAPIVTKMSIDDELPILTSTIRIPTPPLLTTSTSLAETSTLVPTTTGLSTTNADITNIPTAPTIFETTMKLFLPTSPAFKQLNHIEEEELGVDLS</sequence>
<dbReference type="Proteomes" id="UP001153620">
    <property type="component" value="Chromosome 1"/>
</dbReference>
<protein>
    <recommendedName>
        <fullName evidence="1">Chitin-binding type-2 domain-containing protein</fullName>
    </recommendedName>
</protein>
<feature type="domain" description="Chitin-binding type-2" evidence="1">
    <location>
        <begin position="1"/>
        <end position="32"/>
    </location>
</feature>
<organism evidence="2 3">
    <name type="scientific">Chironomus riparius</name>
    <dbReference type="NCBI Taxonomy" id="315576"/>
    <lineage>
        <taxon>Eukaryota</taxon>
        <taxon>Metazoa</taxon>
        <taxon>Ecdysozoa</taxon>
        <taxon>Arthropoda</taxon>
        <taxon>Hexapoda</taxon>
        <taxon>Insecta</taxon>
        <taxon>Pterygota</taxon>
        <taxon>Neoptera</taxon>
        <taxon>Endopterygota</taxon>
        <taxon>Diptera</taxon>
        <taxon>Nematocera</taxon>
        <taxon>Chironomoidea</taxon>
        <taxon>Chironomidae</taxon>
        <taxon>Chironominae</taxon>
        <taxon>Chironomus</taxon>
    </lineage>
</organism>
<dbReference type="GO" id="GO:0005576">
    <property type="term" value="C:extracellular region"/>
    <property type="evidence" value="ECO:0007669"/>
    <property type="project" value="InterPro"/>
</dbReference>
<dbReference type="EMBL" id="OU895877">
    <property type="protein sequence ID" value="CAG9800549.1"/>
    <property type="molecule type" value="Genomic_DNA"/>
</dbReference>
<dbReference type="PROSITE" id="PS50940">
    <property type="entry name" value="CHIT_BIND_II"/>
    <property type="match status" value="1"/>
</dbReference>
<name>A0A9N9WQ04_9DIPT</name>
<evidence type="ECO:0000313" key="2">
    <source>
        <dbReference type="EMBL" id="CAG9800549.1"/>
    </source>
</evidence>
<dbReference type="InterPro" id="IPR002557">
    <property type="entry name" value="Chitin-bd_dom"/>
</dbReference>